<feature type="region of interest" description="Disordered" evidence="14">
    <location>
        <begin position="750"/>
        <end position="772"/>
    </location>
</feature>
<dbReference type="InterPro" id="IPR026859">
    <property type="entry name" value="Myosin-bd"/>
</dbReference>
<feature type="coiled-coil region" evidence="13">
    <location>
        <begin position="421"/>
        <end position="448"/>
    </location>
</feature>
<dbReference type="Bgee" id="ENSBTAG00000014044">
    <property type="expression patterns" value="Expressed in spermatocyte and 108 other cell types or tissues"/>
</dbReference>
<evidence type="ECO:0000256" key="4">
    <source>
        <dbReference type="ARBA" id="ARBA00007245"/>
    </source>
</evidence>
<evidence type="ECO:0000256" key="13">
    <source>
        <dbReference type="SAM" id="Coils"/>
    </source>
</evidence>
<evidence type="ECO:0000256" key="6">
    <source>
        <dbReference type="ARBA" id="ARBA00022475"/>
    </source>
</evidence>
<feature type="transmembrane region" description="Helical" evidence="15">
    <location>
        <begin position="160"/>
        <end position="179"/>
    </location>
</feature>
<evidence type="ECO:0000256" key="15">
    <source>
        <dbReference type="SAM" id="Phobius"/>
    </source>
</evidence>
<evidence type="ECO:0000256" key="14">
    <source>
        <dbReference type="SAM" id="MobiDB-lite"/>
    </source>
</evidence>
<gene>
    <name evidence="17 19" type="primary">VEZT</name>
</gene>
<dbReference type="GeneTree" id="ENSGT00390000003290"/>
<keyword evidence="9 15" id="KW-1133">Transmembrane helix</keyword>
<dbReference type="VEuPathDB" id="HostDB:ENSBTAG00000014044"/>
<dbReference type="VGNC" id="VGNC:36789">
    <property type="gene designation" value="VEZT"/>
</dbReference>
<evidence type="ECO:0000313" key="18">
    <source>
        <dbReference type="Proteomes" id="UP000009136"/>
    </source>
</evidence>
<dbReference type="InterPro" id="IPR026858">
    <property type="entry name" value="Vezatin"/>
</dbReference>
<keyword evidence="11 15" id="KW-0472">Membrane</keyword>
<proteinExistence type="inferred from homology"/>
<evidence type="ECO:0000256" key="10">
    <source>
        <dbReference type="ARBA" id="ARBA00023054"/>
    </source>
</evidence>
<dbReference type="PANTHER" id="PTHR15989:SF5">
    <property type="entry name" value="VEZATIN"/>
    <property type="match status" value="1"/>
</dbReference>
<evidence type="ECO:0000256" key="5">
    <source>
        <dbReference type="ARBA" id="ARBA00018125"/>
    </source>
</evidence>
<keyword evidence="18" id="KW-1185">Reference proteome</keyword>
<evidence type="ECO:0000256" key="11">
    <source>
        <dbReference type="ARBA" id="ARBA00023136"/>
    </source>
</evidence>
<evidence type="ECO:0000313" key="19">
    <source>
        <dbReference type="VGNC" id="VGNC:36789"/>
    </source>
</evidence>
<comment type="similarity">
    <text evidence="4">Belongs to the vezatin family.</text>
</comment>
<evidence type="ECO:0000256" key="7">
    <source>
        <dbReference type="ARBA" id="ARBA00022692"/>
    </source>
</evidence>
<protein>
    <recommendedName>
        <fullName evidence="5">Vezatin</fullName>
    </recommendedName>
</protein>
<evidence type="ECO:0000256" key="9">
    <source>
        <dbReference type="ARBA" id="ARBA00022989"/>
    </source>
</evidence>
<dbReference type="PANTHER" id="PTHR15989">
    <property type="entry name" value="VEZATIN"/>
    <property type="match status" value="1"/>
</dbReference>
<dbReference type="AlphaFoldDB" id="A0A3Q1LUX7"/>
<dbReference type="GO" id="GO:0017022">
    <property type="term" value="F:myosin binding"/>
    <property type="evidence" value="ECO:0007669"/>
    <property type="project" value="InterPro"/>
</dbReference>
<sequence length="772" mass="87513">MLSNSPLYQYLQDLGHTDFEVCSSLSPKAEKSAVTEGQQKPPARALPKQGILLKVAETIKSWILAQSNKNDDLLHKLDIGFRLDSLHTILQQEVLLQEDVELIELLDASILSAGQPQQQENGHLPTLCSLATPNIWDVSVVFAFISLLVMLPTWWILSSWLVWGVIVFVYLIIRALRLWRTAKLQVTLKKYSVYLEDIATDSRGFTNLVRKALRLIQETEVISRGFTLVSAACLFNKAGQHPSQHLIGLRKAVYRTVRANFQAARLATLYMLKNYPLNSESDNVTNYICVVPFKELGLGLSEEQISEEEAHNLTDGFSLPALKVLFQLWVAQSSEFFRRLALLLSTTNSPPGPLLTPALLPHRILSDVTQGLPHVHSACLEELKRSYEFYRYFETQHQSVPQRFSRTQQKSRELSNVHTAVRSLQLHLKALLNEVIILEDELEKLVCIKETQELVSEAYQILEQKLKLIQPHVQASNNCWEEAISQVDKLLRRNTDKKGHPEMACESPRCTVAPVLQPPLHIADKDPIPEEQELEAYVDDVDMDTDFRKDDFYYLSQEDRERQKREHEESKRVLQELKSVLGFKASEAERQKWKQLLFSDHAVLKSLSPVDPVEPISNSEPSVDSDMGKVGKNDTEEENNKTSTADNEISSRTEYLCEYPVDGKSKDNSANEVFFQGAEERAHYQCESEDESPQADVDGLAPAHPTPRVSSQPSIKQRLAQLQLSPGFTFTAGLAAEVAARSLSFTTMQEQTFGDEEEEHIIQENENEVEEK</sequence>
<evidence type="ECO:0000256" key="12">
    <source>
        <dbReference type="ARBA" id="ARBA00023242"/>
    </source>
</evidence>
<feature type="region of interest" description="Disordered" evidence="14">
    <location>
        <begin position="609"/>
        <end position="715"/>
    </location>
</feature>
<feature type="compositionally biased region" description="Polar residues" evidence="14">
    <location>
        <begin position="641"/>
        <end position="653"/>
    </location>
</feature>
<evidence type="ECO:0000313" key="17">
    <source>
        <dbReference type="Ensembl" id="ENSBTAP00000061167.1"/>
    </source>
</evidence>
<dbReference type="GO" id="GO:0005886">
    <property type="term" value="C:plasma membrane"/>
    <property type="evidence" value="ECO:0007669"/>
    <property type="project" value="UniProtKB-SubCell"/>
</dbReference>
<keyword evidence="8" id="KW-0965">Cell junction</keyword>
<feature type="compositionally biased region" description="Basic and acidic residues" evidence="14">
    <location>
        <begin position="626"/>
        <end position="640"/>
    </location>
</feature>
<keyword evidence="7 15" id="KW-0812">Transmembrane</keyword>
<reference evidence="17" key="3">
    <citation type="submission" date="2025-09" db="UniProtKB">
        <authorList>
            <consortium name="Ensembl"/>
        </authorList>
    </citation>
    <scope>IDENTIFICATION</scope>
    <source>
        <strain evidence="17">Hereford</strain>
    </source>
</reference>
<reference evidence="17" key="1">
    <citation type="submission" date="2018-03" db="EMBL/GenBank/DDBJ databases">
        <title>ARS-UCD1.2.</title>
        <authorList>
            <person name="Rosen B.D."/>
            <person name="Bickhart D.M."/>
            <person name="Koren S."/>
            <person name="Schnabel R.D."/>
            <person name="Hall R."/>
            <person name="Zimin A."/>
            <person name="Dreischer C."/>
            <person name="Schultheiss S."/>
            <person name="Schroeder S.G."/>
            <person name="Elsik C.G."/>
            <person name="Couldrey C."/>
            <person name="Liu G.E."/>
            <person name="Van Tassell C.P."/>
            <person name="Phillippy A.M."/>
            <person name="Smith T.P.L."/>
            <person name="Medrano J.F."/>
        </authorList>
    </citation>
    <scope>NUCLEOTIDE SEQUENCE [LARGE SCALE GENOMIC DNA]</scope>
    <source>
        <strain evidence="17">Hereford</strain>
    </source>
</reference>
<name>A0A3Q1LUX7_BOVIN</name>
<keyword evidence="12" id="KW-0539">Nucleus</keyword>
<evidence type="ECO:0000256" key="2">
    <source>
        <dbReference type="ARBA" id="ARBA00004536"/>
    </source>
</evidence>
<evidence type="ECO:0000256" key="1">
    <source>
        <dbReference type="ARBA" id="ARBA00004123"/>
    </source>
</evidence>
<feature type="compositionally biased region" description="Acidic residues" evidence="14">
    <location>
        <begin position="753"/>
        <end position="772"/>
    </location>
</feature>
<keyword evidence="6" id="KW-1003">Cell membrane</keyword>
<feature type="transmembrane region" description="Helical" evidence="15">
    <location>
        <begin position="135"/>
        <end position="154"/>
    </location>
</feature>
<evidence type="ECO:0000256" key="3">
    <source>
        <dbReference type="ARBA" id="ARBA00004651"/>
    </source>
</evidence>
<dbReference type="GO" id="GO:0098609">
    <property type="term" value="P:cell-cell adhesion"/>
    <property type="evidence" value="ECO:0007669"/>
    <property type="project" value="InterPro"/>
</dbReference>
<dbReference type="GO" id="GO:0005634">
    <property type="term" value="C:nucleus"/>
    <property type="evidence" value="ECO:0007669"/>
    <property type="project" value="UniProtKB-SubCell"/>
</dbReference>
<evidence type="ECO:0000256" key="8">
    <source>
        <dbReference type="ARBA" id="ARBA00022949"/>
    </source>
</evidence>
<organism evidence="17 18">
    <name type="scientific">Bos taurus</name>
    <name type="common">Bovine</name>
    <dbReference type="NCBI Taxonomy" id="9913"/>
    <lineage>
        <taxon>Eukaryota</taxon>
        <taxon>Metazoa</taxon>
        <taxon>Chordata</taxon>
        <taxon>Craniata</taxon>
        <taxon>Vertebrata</taxon>
        <taxon>Euteleostomi</taxon>
        <taxon>Mammalia</taxon>
        <taxon>Eutheria</taxon>
        <taxon>Laurasiatheria</taxon>
        <taxon>Artiodactyla</taxon>
        <taxon>Ruminantia</taxon>
        <taxon>Pecora</taxon>
        <taxon>Bovidae</taxon>
        <taxon>Bovinae</taxon>
        <taxon>Bos</taxon>
    </lineage>
</organism>
<feature type="domain" description="Myosin-binding" evidence="16">
    <location>
        <begin position="141"/>
        <end position="429"/>
    </location>
</feature>
<dbReference type="Proteomes" id="UP000009136">
    <property type="component" value="Chromosome 5"/>
</dbReference>
<dbReference type="Ensembl" id="ENSBTAT00000085733.3">
    <property type="protein sequence ID" value="ENSBTAP00000061167.1"/>
    <property type="gene ID" value="ENSBTAG00000014044.7"/>
</dbReference>
<evidence type="ECO:0000259" key="16">
    <source>
        <dbReference type="Pfam" id="PF12632"/>
    </source>
</evidence>
<dbReference type="GO" id="GO:0005912">
    <property type="term" value="C:adherens junction"/>
    <property type="evidence" value="ECO:0007669"/>
    <property type="project" value="UniProtKB-SubCell"/>
</dbReference>
<dbReference type="Pfam" id="PF12632">
    <property type="entry name" value="Vezatin"/>
    <property type="match status" value="1"/>
</dbReference>
<reference evidence="17" key="2">
    <citation type="submission" date="2025-08" db="UniProtKB">
        <authorList>
            <consortium name="Ensembl"/>
        </authorList>
    </citation>
    <scope>IDENTIFICATION</scope>
    <source>
        <strain evidence="17">Hereford</strain>
    </source>
</reference>
<comment type="subcellular location">
    <subcellularLocation>
        <location evidence="2">Cell junction</location>
        <location evidence="2">Adherens junction</location>
    </subcellularLocation>
    <subcellularLocation>
        <location evidence="3">Cell membrane</location>
        <topology evidence="3">Multi-pass membrane protein</topology>
    </subcellularLocation>
    <subcellularLocation>
        <location evidence="1">Nucleus</location>
    </subcellularLocation>
</comment>
<keyword evidence="10 13" id="KW-0175">Coiled coil</keyword>
<accession>A0A3Q1LUX7</accession>